<dbReference type="Pfam" id="PF00332">
    <property type="entry name" value="Glyco_hydro_17"/>
    <property type="match status" value="1"/>
</dbReference>
<dbReference type="GO" id="GO:0042973">
    <property type="term" value="F:glucan endo-1,3-beta-D-glucosidase activity"/>
    <property type="evidence" value="ECO:0007669"/>
    <property type="project" value="UniProtKB-EC"/>
</dbReference>
<organism evidence="10 11">
    <name type="scientific">Carpinus fangiana</name>
    <dbReference type="NCBI Taxonomy" id="176857"/>
    <lineage>
        <taxon>Eukaryota</taxon>
        <taxon>Viridiplantae</taxon>
        <taxon>Streptophyta</taxon>
        <taxon>Embryophyta</taxon>
        <taxon>Tracheophyta</taxon>
        <taxon>Spermatophyta</taxon>
        <taxon>Magnoliopsida</taxon>
        <taxon>eudicotyledons</taxon>
        <taxon>Gunneridae</taxon>
        <taxon>Pentapetalae</taxon>
        <taxon>rosids</taxon>
        <taxon>fabids</taxon>
        <taxon>Fagales</taxon>
        <taxon>Betulaceae</taxon>
        <taxon>Carpinus</taxon>
    </lineage>
</organism>
<evidence type="ECO:0000256" key="9">
    <source>
        <dbReference type="RuleBase" id="RU004336"/>
    </source>
</evidence>
<name>A0A660KLD3_9ROSI</name>
<dbReference type="PROSITE" id="PS00587">
    <property type="entry name" value="GLYCOSYL_HYDROL_F17"/>
    <property type="match status" value="1"/>
</dbReference>
<evidence type="ECO:0000313" key="10">
    <source>
        <dbReference type="EMBL" id="KAE8037207.1"/>
    </source>
</evidence>
<dbReference type="AlphaFoldDB" id="A0A660KLD3"/>
<evidence type="ECO:0000256" key="4">
    <source>
        <dbReference type="ARBA" id="ARBA00022801"/>
    </source>
</evidence>
<dbReference type="InterPro" id="IPR000490">
    <property type="entry name" value="Glyco_hydro_17"/>
</dbReference>
<dbReference type="OrthoDB" id="941679at2759"/>
<evidence type="ECO:0000256" key="2">
    <source>
        <dbReference type="ARBA" id="ARBA00008773"/>
    </source>
</evidence>
<dbReference type="Proteomes" id="UP000327013">
    <property type="component" value="Chromosome 4"/>
</dbReference>
<proteinExistence type="inferred from homology"/>
<comment type="similarity">
    <text evidence="2 8">Belongs to the glycosyl hydrolase 17 family.</text>
</comment>
<evidence type="ECO:0000256" key="1">
    <source>
        <dbReference type="ARBA" id="ARBA00000382"/>
    </source>
</evidence>
<gene>
    <name evidence="10" type="ORF">FH972_009816</name>
</gene>
<protein>
    <recommendedName>
        <fullName evidence="3">glucan endo-1,3-beta-D-glucosidase</fullName>
        <ecNumber evidence="3">3.2.1.39</ecNumber>
    </recommendedName>
    <alternativeName>
        <fullName evidence="6">(1-&gt;3)-beta-glucan endohydrolase</fullName>
    </alternativeName>
    <alternativeName>
        <fullName evidence="7">Beta-1,3-endoglucanase</fullName>
    </alternativeName>
</protein>
<dbReference type="GO" id="GO:0005975">
    <property type="term" value="P:carbohydrate metabolic process"/>
    <property type="evidence" value="ECO:0007669"/>
    <property type="project" value="InterPro"/>
</dbReference>
<dbReference type="InterPro" id="IPR044965">
    <property type="entry name" value="Glyco_hydro_17_plant"/>
</dbReference>
<dbReference type="EC" id="3.2.1.39" evidence="3"/>
<reference evidence="10 11" key="1">
    <citation type="submission" date="2019-06" db="EMBL/GenBank/DDBJ databases">
        <title>A chromosomal-level reference genome of Carpinus fangiana (Coryloideae, Betulaceae).</title>
        <authorList>
            <person name="Yang X."/>
            <person name="Wang Z."/>
            <person name="Zhang L."/>
            <person name="Hao G."/>
            <person name="Liu J."/>
            <person name="Yang Y."/>
        </authorList>
    </citation>
    <scope>NUCLEOTIDE SEQUENCE [LARGE SCALE GENOMIC DNA]</scope>
    <source>
        <strain evidence="10">Cfa_2016G</strain>
        <tissue evidence="10">Leaf</tissue>
    </source>
</reference>
<dbReference type="SUPFAM" id="SSF51445">
    <property type="entry name" value="(Trans)glycosidases"/>
    <property type="match status" value="1"/>
</dbReference>
<dbReference type="PANTHER" id="PTHR32227">
    <property type="entry name" value="GLUCAN ENDO-1,3-BETA-GLUCOSIDASE BG1-RELATED-RELATED"/>
    <property type="match status" value="1"/>
</dbReference>
<keyword evidence="4 9" id="KW-0378">Hydrolase</keyword>
<dbReference type="InterPro" id="IPR017853">
    <property type="entry name" value="GH"/>
</dbReference>
<evidence type="ECO:0000256" key="6">
    <source>
        <dbReference type="ARBA" id="ARBA00033335"/>
    </source>
</evidence>
<sequence length="183" mass="20067">MTLLGISYPPSTGLFSDVATSYMNQIVAFLATTGAPVLLANVYPYYSYTHNTQTIDLNYALLTSPGVVVRDGNLEYQNLFAAIMDALYSTLEKVGGAKVGVIVSESGWPSAGGIAATIENAGTYYSNLIRYSKNGTPKWPGYLETYLFAMFDENQKGPAESERNFGLFFPNKQPKYRQLTSFS</sequence>
<evidence type="ECO:0000256" key="7">
    <source>
        <dbReference type="ARBA" id="ARBA00033417"/>
    </source>
</evidence>
<comment type="catalytic activity">
    <reaction evidence="1">
        <text>Hydrolysis of (1-&gt;3)-beta-D-glucosidic linkages in (1-&gt;3)-beta-D-glucans.</text>
        <dbReference type="EC" id="3.2.1.39"/>
    </reaction>
</comment>
<keyword evidence="5 9" id="KW-0326">Glycosidase</keyword>
<accession>A0A660KLD3</accession>
<dbReference type="EMBL" id="CM017324">
    <property type="protein sequence ID" value="KAE8037207.1"/>
    <property type="molecule type" value="Genomic_DNA"/>
</dbReference>
<keyword evidence="11" id="KW-1185">Reference proteome</keyword>
<dbReference type="Gene3D" id="3.20.20.80">
    <property type="entry name" value="Glycosidases"/>
    <property type="match status" value="1"/>
</dbReference>
<evidence type="ECO:0000313" key="11">
    <source>
        <dbReference type="Proteomes" id="UP000327013"/>
    </source>
</evidence>
<evidence type="ECO:0000256" key="8">
    <source>
        <dbReference type="RuleBase" id="RU004335"/>
    </source>
</evidence>
<evidence type="ECO:0000256" key="3">
    <source>
        <dbReference type="ARBA" id="ARBA00012780"/>
    </source>
</evidence>
<evidence type="ECO:0000256" key="5">
    <source>
        <dbReference type="ARBA" id="ARBA00023295"/>
    </source>
</evidence>